<protein>
    <submittedName>
        <fullName evidence="1">Uncharacterized protein</fullName>
    </submittedName>
</protein>
<dbReference type="EMBL" id="JACHJW010000001">
    <property type="protein sequence ID" value="MBB4960445.1"/>
    <property type="molecule type" value="Genomic_DNA"/>
</dbReference>
<dbReference type="RefSeq" id="WP_184536221.1">
    <property type="nucleotide sequence ID" value="NZ_JACHJW010000001.1"/>
</dbReference>
<comment type="caution">
    <text evidence="1">The sequence shown here is derived from an EMBL/GenBank/DDBJ whole genome shotgun (WGS) entry which is preliminary data.</text>
</comment>
<keyword evidence="2" id="KW-1185">Reference proteome</keyword>
<evidence type="ECO:0000313" key="1">
    <source>
        <dbReference type="EMBL" id="MBB4960445.1"/>
    </source>
</evidence>
<gene>
    <name evidence="1" type="ORF">FHR38_004178</name>
</gene>
<organism evidence="1 2">
    <name type="scientific">Micromonospora polyrhachis</name>
    <dbReference type="NCBI Taxonomy" id="1282883"/>
    <lineage>
        <taxon>Bacteria</taxon>
        <taxon>Bacillati</taxon>
        <taxon>Actinomycetota</taxon>
        <taxon>Actinomycetes</taxon>
        <taxon>Micromonosporales</taxon>
        <taxon>Micromonosporaceae</taxon>
        <taxon>Micromonospora</taxon>
    </lineage>
</organism>
<evidence type="ECO:0000313" key="2">
    <source>
        <dbReference type="Proteomes" id="UP000578819"/>
    </source>
</evidence>
<dbReference type="Proteomes" id="UP000578819">
    <property type="component" value="Unassembled WGS sequence"/>
</dbReference>
<proteinExistence type="predicted"/>
<dbReference type="AlphaFoldDB" id="A0A7W7ST10"/>
<accession>A0A7W7ST10</accession>
<reference evidence="1 2" key="1">
    <citation type="submission" date="2020-08" db="EMBL/GenBank/DDBJ databases">
        <title>Sequencing the genomes of 1000 actinobacteria strains.</title>
        <authorList>
            <person name="Klenk H.-P."/>
        </authorList>
    </citation>
    <scope>NUCLEOTIDE SEQUENCE [LARGE SCALE GENOMIC DNA]</scope>
    <source>
        <strain evidence="1 2">DSM 45886</strain>
    </source>
</reference>
<name>A0A7W7ST10_9ACTN</name>
<sequence>MTQTDALVLPVGQFGSATGPLNDPATRFEVRAGDRTVTLHPDRFAIWLSAHAMPGAPRWTERALTESLVAGGMPAAPGDLDALYADSLLVQVDPDRAVSFAAGHRLVPLLLGLGESSDQPGGYALGLLDQPLVTVAGPMFLLWAWSPVERDLWSSCQRLADDIGTGPDTADAPALTDPEAVLAGVLEGLHGLLSCGAAYLDRVAS</sequence>